<evidence type="ECO:0000256" key="5">
    <source>
        <dbReference type="RuleBase" id="RU000687"/>
    </source>
</evidence>
<dbReference type="InterPro" id="IPR036734">
    <property type="entry name" value="Neur_chan_lig-bd_sf"/>
</dbReference>
<dbReference type="SUPFAM" id="SSF90112">
    <property type="entry name" value="Neurotransmitter-gated ion-channel transmembrane pore"/>
    <property type="match status" value="1"/>
</dbReference>
<feature type="transmembrane region" description="Helical" evidence="5">
    <location>
        <begin position="436"/>
        <end position="459"/>
    </location>
</feature>
<dbReference type="Pfam" id="PF02931">
    <property type="entry name" value="Neur_chan_LBD"/>
    <property type="match status" value="1"/>
</dbReference>
<dbReference type="GO" id="GO:0004888">
    <property type="term" value="F:transmembrane signaling receptor activity"/>
    <property type="evidence" value="ECO:0007669"/>
    <property type="project" value="InterPro"/>
</dbReference>
<keyword evidence="9" id="KW-0675">Receptor</keyword>
<evidence type="ECO:0000259" key="8">
    <source>
        <dbReference type="Pfam" id="PF02932"/>
    </source>
</evidence>
<dbReference type="InterPro" id="IPR018000">
    <property type="entry name" value="Neurotransmitter_ion_chnl_CS"/>
</dbReference>
<keyword evidence="5" id="KW-0813">Transport</keyword>
<name>A0AAV3YIE6_9GAST</name>
<evidence type="ECO:0000313" key="9">
    <source>
        <dbReference type="EMBL" id="GFN81788.1"/>
    </source>
</evidence>
<feature type="transmembrane region" description="Helical" evidence="5">
    <location>
        <begin position="241"/>
        <end position="264"/>
    </location>
</feature>
<dbReference type="CDD" id="cd18989">
    <property type="entry name" value="LGIC_ECD_cation"/>
    <property type="match status" value="1"/>
</dbReference>
<gene>
    <name evidence="9" type="ORF">PoB_000829400</name>
</gene>
<dbReference type="Pfam" id="PF02932">
    <property type="entry name" value="Neur_chan_memb"/>
    <property type="match status" value="1"/>
</dbReference>
<dbReference type="FunFam" id="2.70.170.10:FF:000028">
    <property type="entry name" value="AcetylCholine Receptor"/>
    <property type="match status" value="1"/>
</dbReference>
<feature type="transmembrane region" description="Helical" evidence="5">
    <location>
        <begin position="298"/>
        <end position="324"/>
    </location>
</feature>
<evidence type="ECO:0000313" key="10">
    <source>
        <dbReference type="Proteomes" id="UP000735302"/>
    </source>
</evidence>
<keyword evidence="5" id="KW-0406">Ion transport</keyword>
<accession>A0AAV3YIE6</accession>
<dbReference type="Proteomes" id="UP000735302">
    <property type="component" value="Unassembled WGS sequence"/>
</dbReference>
<dbReference type="GO" id="GO:0016020">
    <property type="term" value="C:membrane"/>
    <property type="evidence" value="ECO:0007669"/>
    <property type="project" value="UniProtKB-SubCell"/>
</dbReference>
<dbReference type="Gene3D" id="2.70.170.10">
    <property type="entry name" value="Neurotransmitter-gated ion-channel ligand-binding domain"/>
    <property type="match status" value="1"/>
</dbReference>
<organism evidence="9 10">
    <name type="scientific">Plakobranchus ocellatus</name>
    <dbReference type="NCBI Taxonomy" id="259542"/>
    <lineage>
        <taxon>Eukaryota</taxon>
        <taxon>Metazoa</taxon>
        <taxon>Spiralia</taxon>
        <taxon>Lophotrochozoa</taxon>
        <taxon>Mollusca</taxon>
        <taxon>Gastropoda</taxon>
        <taxon>Heterobranchia</taxon>
        <taxon>Euthyneura</taxon>
        <taxon>Panpulmonata</taxon>
        <taxon>Sacoglossa</taxon>
        <taxon>Placobranchoidea</taxon>
        <taxon>Plakobranchidae</taxon>
        <taxon>Plakobranchus</taxon>
    </lineage>
</organism>
<protein>
    <submittedName>
        <fullName evidence="9">Neuronal acetylcholine receptor subunit alpha-6</fullName>
    </submittedName>
</protein>
<comment type="subcellular location">
    <subcellularLocation>
        <location evidence="1">Membrane</location>
        <topology evidence="1">Multi-pass membrane protein</topology>
    </subcellularLocation>
</comment>
<keyword evidence="2 5" id="KW-0812">Transmembrane</keyword>
<dbReference type="PANTHER" id="PTHR18945">
    <property type="entry name" value="NEUROTRANSMITTER GATED ION CHANNEL"/>
    <property type="match status" value="1"/>
</dbReference>
<feature type="transmembrane region" description="Helical" evidence="5">
    <location>
        <begin position="271"/>
        <end position="292"/>
    </location>
</feature>
<evidence type="ECO:0000259" key="7">
    <source>
        <dbReference type="Pfam" id="PF02931"/>
    </source>
</evidence>
<evidence type="ECO:0000256" key="6">
    <source>
        <dbReference type="SAM" id="MobiDB-lite"/>
    </source>
</evidence>
<dbReference type="SUPFAM" id="SSF63712">
    <property type="entry name" value="Nicotinic receptor ligand binding domain-like"/>
    <property type="match status" value="1"/>
</dbReference>
<feature type="domain" description="Neurotransmitter-gated ion-channel transmembrane" evidence="8">
    <location>
        <begin position="247"/>
        <end position="435"/>
    </location>
</feature>
<proteinExistence type="inferred from homology"/>
<evidence type="ECO:0000256" key="2">
    <source>
        <dbReference type="ARBA" id="ARBA00022692"/>
    </source>
</evidence>
<feature type="domain" description="Neurotransmitter-gated ion-channel ligand-binding" evidence="7">
    <location>
        <begin position="36"/>
        <end position="239"/>
    </location>
</feature>
<keyword evidence="10" id="KW-1185">Reference proteome</keyword>
<dbReference type="PROSITE" id="PS00236">
    <property type="entry name" value="NEUROTR_ION_CHANNEL"/>
    <property type="match status" value="1"/>
</dbReference>
<dbReference type="InterPro" id="IPR006202">
    <property type="entry name" value="Neur_chan_lig-bd"/>
</dbReference>
<reference evidence="9 10" key="1">
    <citation type="journal article" date="2021" name="Elife">
        <title>Chloroplast acquisition without the gene transfer in kleptoplastic sea slugs, Plakobranchus ocellatus.</title>
        <authorList>
            <person name="Maeda T."/>
            <person name="Takahashi S."/>
            <person name="Yoshida T."/>
            <person name="Shimamura S."/>
            <person name="Takaki Y."/>
            <person name="Nagai Y."/>
            <person name="Toyoda A."/>
            <person name="Suzuki Y."/>
            <person name="Arimoto A."/>
            <person name="Ishii H."/>
            <person name="Satoh N."/>
            <person name="Nishiyama T."/>
            <person name="Hasebe M."/>
            <person name="Maruyama T."/>
            <person name="Minagawa J."/>
            <person name="Obokata J."/>
            <person name="Shigenobu S."/>
        </authorList>
    </citation>
    <scope>NUCLEOTIDE SEQUENCE [LARGE SCALE GENOMIC DNA]</scope>
</reference>
<evidence type="ECO:0000256" key="1">
    <source>
        <dbReference type="ARBA" id="ARBA00004141"/>
    </source>
</evidence>
<keyword evidence="3 5" id="KW-1133">Transmembrane helix</keyword>
<feature type="transmembrane region" description="Helical" evidence="5">
    <location>
        <begin position="12"/>
        <end position="30"/>
    </location>
</feature>
<evidence type="ECO:0000256" key="4">
    <source>
        <dbReference type="ARBA" id="ARBA00023136"/>
    </source>
</evidence>
<dbReference type="InterPro" id="IPR006201">
    <property type="entry name" value="Neur_channel"/>
</dbReference>
<dbReference type="CDD" id="cd19051">
    <property type="entry name" value="LGIC_TM_cation"/>
    <property type="match status" value="1"/>
</dbReference>
<dbReference type="EMBL" id="BLXT01000945">
    <property type="protein sequence ID" value="GFN81788.1"/>
    <property type="molecule type" value="Genomic_DNA"/>
</dbReference>
<dbReference type="Gene3D" id="1.20.58.390">
    <property type="entry name" value="Neurotransmitter-gated ion-channel transmembrane domain"/>
    <property type="match status" value="1"/>
</dbReference>
<dbReference type="InterPro" id="IPR006029">
    <property type="entry name" value="Neurotrans-gated_channel_TM"/>
</dbReference>
<evidence type="ECO:0000256" key="3">
    <source>
        <dbReference type="ARBA" id="ARBA00022989"/>
    </source>
</evidence>
<dbReference type="AlphaFoldDB" id="A0AAV3YIE6"/>
<keyword evidence="4 5" id="KW-0472">Membrane</keyword>
<comment type="caution">
    <text evidence="9">The sequence shown here is derived from an EMBL/GenBank/DDBJ whole genome shotgun (WGS) entry which is preliminary data.</text>
</comment>
<dbReference type="GO" id="GO:0005230">
    <property type="term" value="F:extracellular ligand-gated monoatomic ion channel activity"/>
    <property type="evidence" value="ECO:0007669"/>
    <property type="project" value="InterPro"/>
</dbReference>
<keyword evidence="5" id="KW-0407">Ion channel</keyword>
<sequence>MTKQPQQVFTKFPFTRTLITLIAFIIGVYGDFNRTKELYSNLFSHRNNQIHPSLNTSVPTEVYVQLHFISLREIVEREQYFVINACVQFTWKDEIRSWDPSQYDGVHMVYPELTDMWRPRVIVTNSIGKRDLFEEDTAPFSLSWDGSARWLPGTVFSLSCTMDMTYFPFDQQTCELTFLSQEYITDINLFPATPTVDTLRYIRNGEWHLESTSVTSRPVSEKKFEFSRLIYTFNFRRRPGFYLFNVLMPVVLMSLLSPLVFLLPEDSGERVSYAVTLLLSLAVFMGFVASLLPQTSEPLSLCIVYMFVMLIHSGLCVVCSVVLIRWEKYKRDRKHTLCEKQGLHKELHKDVRQNDNHSQHSQVISQGNSDSNSSVDVNKFSGVNESNLSKQENVFRQIDHDRHGNTTMRRHSQGNKKINNILPREEKSPRLFECRFSANIVLLLCFYFSWFATSVYFYLY</sequence>
<dbReference type="InterPro" id="IPR036719">
    <property type="entry name" value="Neuro-gated_channel_TM_sf"/>
</dbReference>
<feature type="region of interest" description="Disordered" evidence="6">
    <location>
        <begin position="351"/>
        <end position="374"/>
    </location>
</feature>
<comment type="similarity">
    <text evidence="5">Belongs to the ligand-gated ion channel (TC 1.A.9) family.</text>
</comment>
<dbReference type="PRINTS" id="PR00252">
    <property type="entry name" value="NRIONCHANNEL"/>
</dbReference>
<dbReference type="InterPro" id="IPR038050">
    <property type="entry name" value="Neuro_actylchol_rec"/>
</dbReference>